<protein>
    <recommendedName>
        <fullName evidence="4">DED domain-containing protein</fullName>
    </recommendedName>
</protein>
<dbReference type="PROSITE" id="PS50168">
    <property type="entry name" value="DED"/>
    <property type="match status" value="1"/>
</dbReference>
<keyword evidence="2" id="KW-0175">Coiled coil</keyword>
<evidence type="ECO:0000313" key="6">
    <source>
        <dbReference type="Proteomes" id="UP000828390"/>
    </source>
</evidence>
<reference evidence="5" key="2">
    <citation type="submission" date="2020-11" db="EMBL/GenBank/DDBJ databases">
        <authorList>
            <person name="McCartney M.A."/>
            <person name="Auch B."/>
            <person name="Kono T."/>
            <person name="Mallez S."/>
            <person name="Becker A."/>
            <person name="Gohl D.M."/>
            <person name="Silverstein K.A.T."/>
            <person name="Koren S."/>
            <person name="Bechman K.B."/>
            <person name="Herman A."/>
            <person name="Abrahante J.E."/>
            <person name="Garbe J."/>
        </authorList>
    </citation>
    <scope>NUCLEOTIDE SEQUENCE</scope>
    <source>
        <strain evidence="5">Duluth1</strain>
        <tissue evidence="5">Whole animal</tissue>
    </source>
</reference>
<dbReference type="PANTHER" id="PTHR48169:SF7">
    <property type="entry name" value="CASPASE 10"/>
    <property type="match status" value="1"/>
</dbReference>
<evidence type="ECO:0000256" key="2">
    <source>
        <dbReference type="SAM" id="Coils"/>
    </source>
</evidence>
<gene>
    <name evidence="5" type="ORF">DPMN_180920</name>
</gene>
<evidence type="ECO:0000313" key="5">
    <source>
        <dbReference type="EMBL" id="KAH3746512.1"/>
    </source>
</evidence>
<dbReference type="PANTHER" id="PTHR48169">
    <property type="entry name" value="DED DOMAIN-CONTAINING PROTEIN"/>
    <property type="match status" value="1"/>
</dbReference>
<evidence type="ECO:0000256" key="1">
    <source>
        <dbReference type="ARBA" id="ARBA00022703"/>
    </source>
</evidence>
<dbReference type="SUPFAM" id="SSF47986">
    <property type="entry name" value="DEATH domain"/>
    <property type="match status" value="1"/>
</dbReference>
<dbReference type="GO" id="GO:0042981">
    <property type="term" value="P:regulation of apoptotic process"/>
    <property type="evidence" value="ECO:0007669"/>
    <property type="project" value="InterPro"/>
</dbReference>
<dbReference type="Proteomes" id="UP000828390">
    <property type="component" value="Unassembled WGS sequence"/>
</dbReference>
<evidence type="ECO:0000256" key="3">
    <source>
        <dbReference type="SAM" id="MobiDB-lite"/>
    </source>
</evidence>
<dbReference type="EMBL" id="JAIWYP010000010">
    <property type="protein sequence ID" value="KAH3746512.1"/>
    <property type="molecule type" value="Genomic_DNA"/>
</dbReference>
<dbReference type="Gene3D" id="1.10.533.10">
    <property type="entry name" value="Death Domain, Fas"/>
    <property type="match status" value="1"/>
</dbReference>
<keyword evidence="1" id="KW-0053">Apoptosis</keyword>
<feature type="coiled-coil region" evidence="2">
    <location>
        <begin position="257"/>
        <end position="294"/>
    </location>
</feature>
<dbReference type="InterPro" id="IPR011029">
    <property type="entry name" value="DEATH-like_dom_sf"/>
</dbReference>
<evidence type="ECO:0000259" key="4">
    <source>
        <dbReference type="PROSITE" id="PS50168"/>
    </source>
</evidence>
<dbReference type="InterPro" id="IPR001875">
    <property type="entry name" value="DED_dom"/>
</dbReference>
<sequence>MSDVDTTTHSMEDMSMTCNSKDNLGKPNLQTDQKDDQLVFPEPPEDWQFNKFIGELADNIGMRDLEKLKLQFSGAGGISSSVLDSIKDVRTLFTLLKTKKYLNRENMVYLQVMLQIAGRIDLVEQVIDFSREMGNTLYFYAAAGEPENGYKYVKMHVQGKDFSNCTSQYIEDLRNRLSRVLFVPTQYVIIAGIEPSSSLLITFMVPAKYVELMERRLFGGDTYPELHVLGIDIILIGENAFNLTGLTDTTLVATEQQEKLSSVYKQLQTALENLERSDLEIVRMSNDINRIRNEHTKICSQPKLL</sequence>
<reference evidence="5" key="1">
    <citation type="journal article" date="2019" name="bioRxiv">
        <title>The Genome of the Zebra Mussel, Dreissena polymorpha: A Resource for Invasive Species Research.</title>
        <authorList>
            <person name="McCartney M.A."/>
            <person name="Auch B."/>
            <person name="Kono T."/>
            <person name="Mallez S."/>
            <person name="Zhang Y."/>
            <person name="Obille A."/>
            <person name="Becker A."/>
            <person name="Abrahante J.E."/>
            <person name="Garbe J."/>
            <person name="Badalamenti J.P."/>
            <person name="Herman A."/>
            <person name="Mangelson H."/>
            <person name="Liachko I."/>
            <person name="Sullivan S."/>
            <person name="Sone E.D."/>
            <person name="Koren S."/>
            <person name="Silverstein K.A.T."/>
            <person name="Beckman K.B."/>
            <person name="Gohl D.M."/>
        </authorList>
    </citation>
    <scope>NUCLEOTIDE SEQUENCE</scope>
    <source>
        <strain evidence="5">Duluth1</strain>
        <tissue evidence="5">Whole animal</tissue>
    </source>
</reference>
<keyword evidence="6" id="KW-1185">Reference proteome</keyword>
<proteinExistence type="predicted"/>
<organism evidence="5 6">
    <name type="scientific">Dreissena polymorpha</name>
    <name type="common">Zebra mussel</name>
    <name type="synonym">Mytilus polymorpha</name>
    <dbReference type="NCBI Taxonomy" id="45954"/>
    <lineage>
        <taxon>Eukaryota</taxon>
        <taxon>Metazoa</taxon>
        <taxon>Spiralia</taxon>
        <taxon>Lophotrochozoa</taxon>
        <taxon>Mollusca</taxon>
        <taxon>Bivalvia</taxon>
        <taxon>Autobranchia</taxon>
        <taxon>Heteroconchia</taxon>
        <taxon>Euheterodonta</taxon>
        <taxon>Imparidentia</taxon>
        <taxon>Neoheterodontei</taxon>
        <taxon>Myida</taxon>
        <taxon>Dreissenoidea</taxon>
        <taxon>Dreissenidae</taxon>
        <taxon>Dreissena</taxon>
    </lineage>
</organism>
<accession>A0A9D4DE86</accession>
<dbReference type="GO" id="GO:0006915">
    <property type="term" value="P:apoptotic process"/>
    <property type="evidence" value="ECO:0007669"/>
    <property type="project" value="UniProtKB-KW"/>
</dbReference>
<name>A0A9D4DE86_DREPO</name>
<dbReference type="AlphaFoldDB" id="A0A9D4DE86"/>
<feature type="region of interest" description="Disordered" evidence="3">
    <location>
        <begin position="1"/>
        <end position="31"/>
    </location>
</feature>
<feature type="domain" description="DED" evidence="4">
    <location>
        <begin position="48"/>
        <end position="128"/>
    </location>
</feature>
<dbReference type="Pfam" id="PF01335">
    <property type="entry name" value="DED"/>
    <property type="match status" value="1"/>
</dbReference>
<comment type="caution">
    <text evidence="5">The sequence shown here is derived from an EMBL/GenBank/DDBJ whole genome shotgun (WGS) entry which is preliminary data.</text>
</comment>